<sequence>GISISLPVTTFSPTSGVAAARPSWRRANHYLHHLPTSPSTST</sequence>
<evidence type="ECO:0000313" key="1">
    <source>
        <dbReference type="EnsemblPlants" id="AET3Gv20454800.1"/>
    </source>
</evidence>
<proteinExistence type="predicted"/>
<reference evidence="1" key="5">
    <citation type="journal article" date="2021" name="G3 (Bethesda)">
        <title>Aegilops tauschii genome assembly Aet v5.0 features greater sequence contiguity and improved annotation.</title>
        <authorList>
            <person name="Wang L."/>
            <person name="Zhu T."/>
            <person name="Rodriguez J.C."/>
            <person name="Deal K.R."/>
            <person name="Dubcovsky J."/>
            <person name="McGuire P.E."/>
            <person name="Lux T."/>
            <person name="Spannagl M."/>
            <person name="Mayer K.F.X."/>
            <person name="Baldrich P."/>
            <person name="Meyers B.C."/>
            <person name="Huo N."/>
            <person name="Gu Y.Q."/>
            <person name="Zhou H."/>
            <person name="Devos K.M."/>
            <person name="Bennetzen J.L."/>
            <person name="Unver T."/>
            <person name="Budak H."/>
            <person name="Gulick P.J."/>
            <person name="Galiba G."/>
            <person name="Kalapos B."/>
            <person name="Nelson D.R."/>
            <person name="Li P."/>
            <person name="You F.M."/>
            <person name="Luo M.C."/>
            <person name="Dvorak J."/>
        </authorList>
    </citation>
    <scope>NUCLEOTIDE SEQUENCE [LARGE SCALE GENOMIC DNA]</scope>
    <source>
        <strain evidence="1">cv. AL8/78</strain>
    </source>
</reference>
<accession>A0A453ETK5</accession>
<evidence type="ECO:0000313" key="2">
    <source>
        <dbReference type="Proteomes" id="UP000015105"/>
    </source>
</evidence>
<reference evidence="2" key="1">
    <citation type="journal article" date="2014" name="Science">
        <title>Ancient hybridizations among the ancestral genomes of bread wheat.</title>
        <authorList>
            <consortium name="International Wheat Genome Sequencing Consortium,"/>
            <person name="Marcussen T."/>
            <person name="Sandve S.R."/>
            <person name="Heier L."/>
            <person name="Spannagl M."/>
            <person name="Pfeifer M."/>
            <person name="Jakobsen K.S."/>
            <person name="Wulff B.B."/>
            <person name="Steuernagel B."/>
            <person name="Mayer K.F."/>
            <person name="Olsen O.A."/>
        </authorList>
    </citation>
    <scope>NUCLEOTIDE SEQUENCE [LARGE SCALE GENOMIC DNA]</scope>
    <source>
        <strain evidence="2">cv. AL8/78</strain>
    </source>
</reference>
<dbReference type="Gramene" id="AET3Gv20454800.1">
    <property type="protein sequence ID" value="AET3Gv20454800.1"/>
    <property type="gene ID" value="AET3Gv20454800"/>
</dbReference>
<dbReference type="AlphaFoldDB" id="A0A453ETK5"/>
<reference evidence="1" key="3">
    <citation type="journal article" date="2017" name="Nature">
        <title>Genome sequence of the progenitor of the wheat D genome Aegilops tauschii.</title>
        <authorList>
            <person name="Luo M.C."/>
            <person name="Gu Y.Q."/>
            <person name="Puiu D."/>
            <person name="Wang H."/>
            <person name="Twardziok S.O."/>
            <person name="Deal K.R."/>
            <person name="Huo N."/>
            <person name="Zhu T."/>
            <person name="Wang L."/>
            <person name="Wang Y."/>
            <person name="McGuire P.E."/>
            <person name="Liu S."/>
            <person name="Long H."/>
            <person name="Ramasamy R.K."/>
            <person name="Rodriguez J.C."/>
            <person name="Van S.L."/>
            <person name="Yuan L."/>
            <person name="Wang Z."/>
            <person name="Xia Z."/>
            <person name="Xiao L."/>
            <person name="Anderson O.D."/>
            <person name="Ouyang S."/>
            <person name="Liang Y."/>
            <person name="Zimin A.V."/>
            <person name="Pertea G."/>
            <person name="Qi P."/>
            <person name="Bennetzen J.L."/>
            <person name="Dai X."/>
            <person name="Dawson M.W."/>
            <person name="Muller H.G."/>
            <person name="Kugler K."/>
            <person name="Rivarola-Duarte L."/>
            <person name="Spannagl M."/>
            <person name="Mayer K.F.X."/>
            <person name="Lu F.H."/>
            <person name="Bevan M.W."/>
            <person name="Leroy P."/>
            <person name="Li P."/>
            <person name="You F.M."/>
            <person name="Sun Q."/>
            <person name="Liu Z."/>
            <person name="Lyons E."/>
            <person name="Wicker T."/>
            <person name="Salzberg S.L."/>
            <person name="Devos K.M."/>
            <person name="Dvorak J."/>
        </authorList>
    </citation>
    <scope>NUCLEOTIDE SEQUENCE [LARGE SCALE GENOMIC DNA]</scope>
    <source>
        <strain evidence="1">cv. AL8/78</strain>
    </source>
</reference>
<protein>
    <submittedName>
        <fullName evidence="1">Uncharacterized protein</fullName>
    </submittedName>
</protein>
<reference evidence="2" key="2">
    <citation type="journal article" date="2017" name="Nat. Plants">
        <title>The Aegilops tauschii genome reveals multiple impacts of transposons.</title>
        <authorList>
            <person name="Zhao G."/>
            <person name="Zou C."/>
            <person name="Li K."/>
            <person name="Wang K."/>
            <person name="Li T."/>
            <person name="Gao L."/>
            <person name="Zhang X."/>
            <person name="Wang H."/>
            <person name="Yang Z."/>
            <person name="Liu X."/>
            <person name="Jiang W."/>
            <person name="Mao L."/>
            <person name="Kong X."/>
            <person name="Jiao Y."/>
            <person name="Jia J."/>
        </authorList>
    </citation>
    <scope>NUCLEOTIDE SEQUENCE [LARGE SCALE GENOMIC DNA]</scope>
    <source>
        <strain evidence="2">cv. AL8/78</strain>
    </source>
</reference>
<reference evidence="1" key="4">
    <citation type="submission" date="2019-03" db="UniProtKB">
        <authorList>
            <consortium name="EnsemblPlants"/>
        </authorList>
    </citation>
    <scope>IDENTIFICATION</scope>
</reference>
<organism evidence="1 2">
    <name type="scientific">Aegilops tauschii subsp. strangulata</name>
    <name type="common">Goatgrass</name>
    <dbReference type="NCBI Taxonomy" id="200361"/>
    <lineage>
        <taxon>Eukaryota</taxon>
        <taxon>Viridiplantae</taxon>
        <taxon>Streptophyta</taxon>
        <taxon>Embryophyta</taxon>
        <taxon>Tracheophyta</taxon>
        <taxon>Spermatophyta</taxon>
        <taxon>Magnoliopsida</taxon>
        <taxon>Liliopsida</taxon>
        <taxon>Poales</taxon>
        <taxon>Poaceae</taxon>
        <taxon>BOP clade</taxon>
        <taxon>Pooideae</taxon>
        <taxon>Triticodae</taxon>
        <taxon>Triticeae</taxon>
        <taxon>Triticinae</taxon>
        <taxon>Aegilops</taxon>
    </lineage>
</organism>
<keyword evidence="2" id="KW-1185">Reference proteome</keyword>
<name>A0A453ETK5_AEGTS</name>
<dbReference type="EnsemblPlants" id="AET3Gv20454800.1">
    <property type="protein sequence ID" value="AET3Gv20454800.1"/>
    <property type="gene ID" value="AET3Gv20454800"/>
</dbReference>
<dbReference type="Proteomes" id="UP000015105">
    <property type="component" value="Chromosome 3D"/>
</dbReference>